<comment type="function">
    <text evidence="8">Catalyzes the deamination of adenosine to inosine at the wobble position 34 of tRNA(Arg2).</text>
</comment>
<protein>
    <recommendedName>
        <fullName evidence="8">tRNA-specific adenosine deaminase</fullName>
        <ecNumber evidence="8">3.5.4.33</ecNumber>
    </recommendedName>
</protein>
<gene>
    <name evidence="8" type="primary">tadA</name>
    <name evidence="10" type="ORF">G7Y31_00725</name>
</gene>
<dbReference type="GO" id="GO:0002100">
    <property type="term" value="P:tRNA wobble adenosine to inosine editing"/>
    <property type="evidence" value="ECO:0007669"/>
    <property type="project" value="UniProtKB-UniRule"/>
</dbReference>
<accession>A0A7T0P9Z1</accession>
<feature type="binding site" evidence="8">
    <location>
        <position position="80"/>
    </location>
    <ligand>
        <name>Zn(2+)</name>
        <dbReference type="ChEBI" id="CHEBI:29105"/>
        <note>catalytic</note>
    </ligand>
</feature>
<comment type="subunit">
    <text evidence="2 8">Homodimer.</text>
</comment>
<comment type="cofactor">
    <cofactor evidence="8">
        <name>Zn(2+)</name>
        <dbReference type="ChEBI" id="CHEBI:29105"/>
    </cofactor>
    <text evidence="8">Binds 1 zinc ion per subunit.</text>
</comment>
<evidence type="ECO:0000256" key="5">
    <source>
        <dbReference type="ARBA" id="ARBA00022801"/>
    </source>
</evidence>
<evidence type="ECO:0000256" key="8">
    <source>
        <dbReference type="HAMAP-Rule" id="MF_00972"/>
    </source>
</evidence>
<dbReference type="PROSITE" id="PS51747">
    <property type="entry name" value="CYT_DCMP_DEAMINASES_2"/>
    <property type="match status" value="1"/>
</dbReference>
<feature type="binding site" evidence="8">
    <location>
        <position position="46"/>
    </location>
    <ligand>
        <name>Zn(2+)</name>
        <dbReference type="ChEBI" id="CHEBI:29105"/>
        <note>catalytic</note>
    </ligand>
</feature>
<dbReference type="HAMAP" id="MF_00972">
    <property type="entry name" value="tRNA_aden_deaminase"/>
    <property type="match status" value="1"/>
</dbReference>
<comment type="similarity">
    <text evidence="1">Belongs to the cytidine and deoxycytidylate deaminase family. ADAT2 subfamily.</text>
</comment>
<dbReference type="Pfam" id="PF00383">
    <property type="entry name" value="dCMP_cyt_deam_1"/>
    <property type="match status" value="1"/>
</dbReference>
<evidence type="ECO:0000256" key="1">
    <source>
        <dbReference type="ARBA" id="ARBA00010669"/>
    </source>
</evidence>
<dbReference type="RefSeq" id="WP_165011212.1">
    <property type="nucleotide sequence ID" value="NZ_CP064954.1"/>
</dbReference>
<feature type="binding site" evidence="8">
    <location>
        <position position="77"/>
    </location>
    <ligand>
        <name>Zn(2+)</name>
        <dbReference type="ChEBI" id="CHEBI:29105"/>
        <note>catalytic</note>
    </ligand>
</feature>
<evidence type="ECO:0000259" key="9">
    <source>
        <dbReference type="PROSITE" id="PS51747"/>
    </source>
</evidence>
<dbReference type="GO" id="GO:0008270">
    <property type="term" value="F:zinc ion binding"/>
    <property type="evidence" value="ECO:0007669"/>
    <property type="project" value="UniProtKB-UniRule"/>
</dbReference>
<organism evidence="10 11">
    <name type="scientific">Corynebacterium lizhenjunii</name>
    <dbReference type="NCBI Taxonomy" id="2709394"/>
    <lineage>
        <taxon>Bacteria</taxon>
        <taxon>Bacillati</taxon>
        <taxon>Actinomycetota</taxon>
        <taxon>Actinomycetes</taxon>
        <taxon>Mycobacteriales</taxon>
        <taxon>Corynebacteriaceae</taxon>
        <taxon>Corynebacterium</taxon>
    </lineage>
</organism>
<evidence type="ECO:0000256" key="7">
    <source>
        <dbReference type="ARBA" id="ARBA00048045"/>
    </source>
</evidence>
<dbReference type="InterPro" id="IPR028883">
    <property type="entry name" value="tRNA_aden_deaminase"/>
</dbReference>
<keyword evidence="3 8" id="KW-0819">tRNA processing</keyword>
<evidence type="ECO:0000313" key="11">
    <source>
        <dbReference type="Proteomes" id="UP000594681"/>
    </source>
</evidence>
<dbReference type="KEGG" id="cliz:G7Y31_00725"/>
<proteinExistence type="inferred from homology"/>
<evidence type="ECO:0000256" key="3">
    <source>
        <dbReference type="ARBA" id="ARBA00022694"/>
    </source>
</evidence>
<comment type="catalytic activity">
    <reaction evidence="7 8">
        <text>adenosine(34) in tRNA + H2O + H(+) = inosine(34) in tRNA + NH4(+)</text>
        <dbReference type="Rhea" id="RHEA:43168"/>
        <dbReference type="Rhea" id="RHEA-COMP:10373"/>
        <dbReference type="Rhea" id="RHEA-COMP:10374"/>
        <dbReference type="ChEBI" id="CHEBI:15377"/>
        <dbReference type="ChEBI" id="CHEBI:15378"/>
        <dbReference type="ChEBI" id="CHEBI:28938"/>
        <dbReference type="ChEBI" id="CHEBI:74411"/>
        <dbReference type="ChEBI" id="CHEBI:82852"/>
        <dbReference type="EC" id="3.5.4.33"/>
    </reaction>
</comment>
<reference evidence="10 11" key="1">
    <citation type="submission" date="2020-11" db="EMBL/GenBank/DDBJ databases">
        <title>Corynebacterium sp. ZJ-599.</title>
        <authorList>
            <person name="Zhou J."/>
        </authorList>
    </citation>
    <scope>NUCLEOTIDE SEQUENCE [LARGE SCALE GENOMIC DNA]</scope>
    <source>
        <strain evidence="10 11">ZJ-599</strain>
    </source>
</reference>
<dbReference type="EC" id="3.5.4.33" evidence="8"/>
<feature type="active site" description="Proton donor" evidence="8">
    <location>
        <position position="48"/>
    </location>
</feature>
<feature type="domain" description="CMP/dCMP-type deaminase" evidence="9">
    <location>
        <begin position="1"/>
        <end position="107"/>
    </location>
</feature>
<evidence type="ECO:0000256" key="6">
    <source>
        <dbReference type="ARBA" id="ARBA00022833"/>
    </source>
</evidence>
<dbReference type="Gene3D" id="3.40.140.10">
    <property type="entry name" value="Cytidine Deaminase, domain 2"/>
    <property type="match status" value="1"/>
</dbReference>
<dbReference type="Proteomes" id="UP000594681">
    <property type="component" value="Chromosome"/>
</dbReference>
<dbReference type="SUPFAM" id="SSF53927">
    <property type="entry name" value="Cytidine deaminase-like"/>
    <property type="match status" value="1"/>
</dbReference>
<evidence type="ECO:0000313" key="10">
    <source>
        <dbReference type="EMBL" id="QPK79288.1"/>
    </source>
</evidence>
<keyword evidence="4 8" id="KW-0479">Metal-binding</keyword>
<evidence type="ECO:0000256" key="4">
    <source>
        <dbReference type="ARBA" id="ARBA00022723"/>
    </source>
</evidence>
<keyword evidence="6 8" id="KW-0862">Zinc</keyword>
<keyword evidence="11" id="KW-1185">Reference proteome</keyword>
<evidence type="ECO:0000256" key="2">
    <source>
        <dbReference type="ARBA" id="ARBA00011738"/>
    </source>
</evidence>
<name>A0A7T0P9Z1_9CORY</name>
<sequence>MRFALDVAAATPPGDVPVGAVIYDAAGHVLATGVNRREERRDPTAHAEVEAIRAAVKELGDSWRLTDCEVVVTLEPCAMCAGALVGARIGSIVFGAWEPKTGACGSLVEVPRAPGSLHVPQVRGGVLEAECAQLLADFFSGRRGPASGH</sequence>
<dbReference type="PANTHER" id="PTHR11079">
    <property type="entry name" value="CYTOSINE DEAMINASE FAMILY MEMBER"/>
    <property type="match status" value="1"/>
</dbReference>
<keyword evidence="5 8" id="KW-0378">Hydrolase</keyword>
<dbReference type="CDD" id="cd01285">
    <property type="entry name" value="nucleoside_deaminase"/>
    <property type="match status" value="1"/>
</dbReference>
<dbReference type="InterPro" id="IPR016193">
    <property type="entry name" value="Cytidine_deaminase-like"/>
</dbReference>
<dbReference type="InterPro" id="IPR002125">
    <property type="entry name" value="CMP_dCMP_dom"/>
</dbReference>
<dbReference type="GO" id="GO:0052717">
    <property type="term" value="F:tRNA-specific adenosine-34 deaminase activity"/>
    <property type="evidence" value="ECO:0007669"/>
    <property type="project" value="UniProtKB-UniRule"/>
</dbReference>
<dbReference type="PANTHER" id="PTHR11079:SF202">
    <property type="entry name" value="TRNA-SPECIFIC ADENOSINE DEAMINASE"/>
    <property type="match status" value="1"/>
</dbReference>
<dbReference type="AlphaFoldDB" id="A0A7T0P9Z1"/>
<dbReference type="EMBL" id="CP064954">
    <property type="protein sequence ID" value="QPK79288.1"/>
    <property type="molecule type" value="Genomic_DNA"/>
</dbReference>
<dbReference type="PROSITE" id="PS00903">
    <property type="entry name" value="CYT_DCMP_DEAMINASES_1"/>
    <property type="match status" value="1"/>
</dbReference>
<dbReference type="InterPro" id="IPR016192">
    <property type="entry name" value="APOBEC/CMP_deaminase_Zn-bd"/>
</dbReference>